<dbReference type="GO" id="GO:0160147">
    <property type="term" value="F:tRNA pseudouridine(38-40) synthase activity"/>
    <property type="evidence" value="ECO:0007669"/>
    <property type="project" value="UniProtKB-EC"/>
</dbReference>
<evidence type="ECO:0000256" key="4">
    <source>
        <dbReference type="RuleBase" id="RU003792"/>
    </source>
</evidence>
<dbReference type="InterPro" id="IPR001406">
    <property type="entry name" value="PsdUridine_synth_TruA"/>
</dbReference>
<dbReference type="EC" id="5.4.99.12" evidence="4"/>
<sequence length="427" mass="48061">MENHQESLKKVHHYNHDDSCKFSRWTTKECYQFMSARKWHRVAEFYSEMVKGQSNLEAVFQREVLLQIPAIQDEAKTKEYTVESAVGSFPVEDRTGRWARVTFKIVLSYHGPSFSGWQKQPGLNTVQELVEKALGKFIDDKKAQQLMDKNLPLEGCAVVAGRTDKGVSACQQVCSFYTWRKDVKVQDIADAINSISPGTIRVVSATKVSREFHPNFSAKWRRYLYIFPLEEELVWQHRKDVADKYCSDAHQLNQCAENLEQQCAGNFAEENNACAIGNAKDEVVPGNKPTGFEVSRVNHLLRQIEGKLLSYKMFARDTKPSRNIGPPTECFVYHARAMEASLPCAKDGSHTKAMCIELVANRFLRKMVRVLVATVIREAVAGADDDALLKLMGATCRRATAPPAPPDGLCLVDVGYAEFDGTNCLIP</sequence>
<proteinExistence type="inferred from homology"/>
<dbReference type="GO" id="GO:0003723">
    <property type="term" value="F:RNA binding"/>
    <property type="evidence" value="ECO:0007669"/>
    <property type="project" value="InterPro"/>
</dbReference>
<dbReference type="SUPFAM" id="SSF55120">
    <property type="entry name" value="Pseudouridine synthase"/>
    <property type="match status" value="1"/>
</dbReference>
<evidence type="ECO:0000256" key="1">
    <source>
        <dbReference type="ARBA" id="ARBA00009375"/>
    </source>
</evidence>
<dbReference type="InterPro" id="IPR020095">
    <property type="entry name" value="PsdUridine_synth_TruA_C"/>
</dbReference>
<dbReference type="AlphaFoldDB" id="A0AAV0G0R1"/>
<dbReference type="PANTHER" id="PTHR11142">
    <property type="entry name" value="PSEUDOURIDYLATE SYNTHASE"/>
    <property type="match status" value="1"/>
</dbReference>
<evidence type="ECO:0000313" key="7">
    <source>
        <dbReference type="Proteomes" id="UP001152523"/>
    </source>
</evidence>
<protein>
    <recommendedName>
        <fullName evidence="4">tRNA pseudouridine synthase</fullName>
        <ecNumber evidence="4">5.4.99.12</ecNumber>
    </recommendedName>
</protein>
<accession>A0AAV0G0R1</accession>
<comment type="caution">
    <text evidence="6">The sequence shown here is derived from an EMBL/GenBank/DDBJ whole genome shotgun (WGS) entry which is preliminary data.</text>
</comment>
<dbReference type="PANTHER" id="PTHR11142:SF10">
    <property type="entry name" value="TRNA PSEUDOURIDINE SYNTHASE"/>
    <property type="match status" value="1"/>
</dbReference>
<dbReference type="Pfam" id="PF01416">
    <property type="entry name" value="PseudoU_synth_1"/>
    <property type="match status" value="1"/>
</dbReference>
<keyword evidence="2 4" id="KW-0819">tRNA processing</keyword>
<dbReference type="Gene3D" id="3.30.70.580">
    <property type="entry name" value="Pseudouridine synthase I, catalytic domain, N-terminal subdomain"/>
    <property type="match status" value="1"/>
</dbReference>
<feature type="domain" description="Pseudouridine synthase I TruA alpha/beta" evidence="5">
    <location>
        <begin position="350"/>
        <end position="416"/>
    </location>
</feature>
<gene>
    <name evidence="6" type="ORF">CEPIT_LOCUS38802</name>
</gene>
<evidence type="ECO:0000259" key="5">
    <source>
        <dbReference type="Pfam" id="PF01416"/>
    </source>
</evidence>
<keyword evidence="7" id="KW-1185">Reference proteome</keyword>
<name>A0AAV0G0R1_9ASTE</name>
<reference evidence="6" key="1">
    <citation type="submission" date="2022-07" db="EMBL/GenBank/DDBJ databases">
        <authorList>
            <person name="Macas J."/>
            <person name="Novak P."/>
            <person name="Neumann P."/>
        </authorList>
    </citation>
    <scope>NUCLEOTIDE SEQUENCE</scope>
</reference>
<dbReference type="InterPro" id="IPR020094">
    <property type="entry name" value="TruA/RsuA/RluB/E/F_N"/>
</dbReference>
<dbReference type="GO" id="GO:0031119">
    <property type="term" value="P:tRNA pseudouridine synthesis"/>
    <property type="evidence" value="ECO:0007669"/>
    <property type="project" value="TreeGrafter"/>
</dbReference>
<dbReference type="Proteomes" id="UP001152523">
    <property type="component" value="Unassembled WGS sequence"/>
</dbReference>
<organism evidence="6 7">
    <name type="scientific">Cuscuta epithymum</name>
    <dbReference type="NCBI Taxonomy" id="186058"/>
    <lineage>
        <taxon>Eukaryota</taxon>
        <taxon>Viridiplantae</taxon>
        <taxon>Streptophyta</taxon>
        <taxon>Embryophyta</taxon>
        <taxon>Tracheophyta</taxon>
        <taxon>Spermatophyta</taxon>
        <taxon>Magnoliopsida</taxon>
        <taxon>eudicotyledons</taxon>
        <taxon>Gunneridae</taxon>
        <taxon>Pentapetalae</taxon>
        <taxon>asterids</taxon>
        <taxon>lamiids</taxon>
        <taxon>Solanales</taxon>
        <taxon>Convolvulaceae</taxon>
        <taxon>Cuscuteae</taxon>
        <taxon>Cuscuta</taxon>
        <taxon>Cuscuta subgen. Cuscuta</taxon>
    </lineage>
</organism>
<keyword evidence="3 4" id="KW-0413">Isomerase</keyword>
<evidence type="ECO:0000256" key="2">
    <source>
        <dbReference type="ARBA" id="ARBA00022694"/>
    </source>
</evidence>
<dbReference type="InterPro" id="IPR020097">
    <property type="entry name" value="PsdUridine_synth_TruA_a/b_dom"/>
</dbReference>
<evidence type="ECO:0000256" key="3">
    <source>
        <dbReference type="ARBA" id="ARBA00023235"/>
    </source>
</evidence>
<dbReference type="Gene3D" id="3.30.70.660">
    <property type="entry name" value="Pseudouridine synthase I, catalytic domain, C-terminal subdomain"/>
    <property type="match status" value="1"/>
</dbReference>
<dbReference type="FunFam" id="3.30.70.660:FF:000019">
    <property type="entry name" value="tRNA pseudouridine synthase"/>
    <property type="match status" value="1"/>
</dbReference>
<dbReference type="EMBL" id="CAMAPF010001027">
    <property type="protein sequence ID" value="CAH9141012.1"/>
    <property type="molecule type" value="Genomic_DNA"/>
</dbReference>
<comment type="catalytic activity">
    <reaction evidence="4">
        <text>uridine(38/39/40) in tRNA = pseudouridine(38/39/40) in tRNA</text>
        <dbReference type="Rhea" id="RHEA:22376"/>
        <dbReference type="Rhea" id="RHEA-COMP:10085"/>
        <dbReference type="Rhea" id="RHEA-COMP:10087"/>
        <dbReference type="ChEBI" id="CHEBI:65314"/>
        <dbReference type="ChEBI" id="CHEBI:65315"/>
        <dbReference type="EC" id="5.4.99.12"/>
    </reaction>
</comment>
<evidence type="ECO:0000313" key="6">
    <source>
        <dbReference type="EMBL" id="CAH9141012.1"/>
    </source>
</evidence>
<dbReference type="InterPro" id="IPR020103">
    <property type="entry name" value="PsdUridine_synth_cat_dom_sf"/>
</dbReference>
<comment type="similarity">
    <text evidence="1 4">Belongs to the tRNA pseudouridine synthase TruA family.</text>
</comment>